<dbReference type="GO" id="GO:0048812">
    <property type="term" value="P:neuron projection morphogenesis"/>
    <property type="evidence" value="ECO:0007669"/>
    <property type="project" value="TreeGrafter"/>
</dbReference>
<dbReference type="GO" id="GO:0005884">
    <property type="term" value="C:actin filament"/>
    <property type="evidence" value="ECO:0007669"/>
    <property type="project" value="TreeGrafter"/>
</dbReference>
<dbReference type="GO" id="GO:0030864">
    <property type="term" value="C:cortical actin cytoskeleton"/>
    <property type="evidence" value="ECO:0007669"/>
    <property type="project" value="TreeGrafter"/>
</dbReference>
<accession>T1E813</accession>
<dbReference type="Gene3D" id="3.40.20.10">
    <property type="entry name" value="Severin"/>
    <property type="match status" value="1"/>
</dbReference>
<dbReference type="GO" id="GO:0030833">
    <property type="term" value="P:regulation of actin filament polymerization"/>
    <property type="evidence" value="ECO:0007669"/>
    <property type="project" value="TreeGrafter"/>
</dbReference>
<dbReference type="GO" id="GO:0030427">
    <property type="term" value="C:site of polarized growth"/>
    <property type="evidence" value="ECO:0007669"/>
    <property type="project" value="TreeGrafter"/>
</dbReference>
<dbReference type="GO" id="GO:0045773">
    <property type="term" value="P:positive regulation of axon extension"/>
    <property type="evidence" value="ECO:0007669"/>
    <property type="project" value="TreeGrafter"/>
</dbReference>
<name>T1E813_ANOAQ</name>
<evidence type="ECO:0000313" key="2">
    <source>
        <dbReference type="EMBL" id="JAA98437.1"/>
    </source>
</evidence>
<dbReference type="PANTHER" id="PTHR10829:SF25">
    <property type="entry name" value="DREBRIN-LIKE PROTEIN"/>
    <property type="match status" value="1"/>
</dbReference>
<dbReference type="GO" id="GO:0098974">
    <property type="term" value="P:postsynaptic actin cytoskeleton organization"/>
    <property type="evidence" value="ECO:0007669"/>
    <property type="project" value="TreeGrafter"/>
</dbReference>
<dbReference type="EMBL" id="GAMD01003153">
    <property type="protein sequence ID" value="JAA98437.1"/>
    <property type="molecule type" value="mRNA"/>
</dbReference>
<dbReference type="Pfam" id="PF00241">
    <property type="entry name" value="Cofilin_ADF"/>
    <property type="match status" value="1"/>
</dbReference>
<dbReference type="InterPro" id="IPR002108">
    <property type="entry name" value="ADF-H"/>
</dbReference>
<dbReference type="AlphaFoldDB" id="T1E813"/>
<feature type="domain" description="ADF-H" evidence="1">
    <location>
        <begin position="2"/>
        <end position="142"/>
    </location>
</feature>
<sequence>MSIDLQKHREAIVAAWKTVVDRKSATNWALFGYEGQSNVLKVQDTGEDGICELAGELNSGKIQYAFLRVDNSETGIAKFVFINWQGEGGTDRTEGNVCEACARCDGSGARCSHNAARDQRGRCRGGPYPREAAEGRGERVLK</sequence>
<dbReference type="GO" id="GO:0014069">
    <property type="term" value="C:postsynaptic density"/>
    <property type="evidence" value="ECO:0007669"/>
    <property type="project" value="TreeGrafter"/>
</dbReference>
<dbReference type="VEuPathDB" id="VectorBase:AAQUA_002438"/>
<dbReference type="SUPFAM" id="SSF55753">
    <property type="entry name" value="Actin depolymerizing proteins"/>
    <property type="match status" value="1"/>
</dbReference>
<dbReference type="GO" id="GO:0045211">
    <property type="term" value="C:postsynaptic membrane"/>
    <property type="evidence" value="ECO:0007669"/>
    <property type="project" value="TreeGrafter"/>
</dbReference>
<dbReference type="GO" id="GO:0030027">
    <property type="term" value="C:lamellipodium"/>
    <property type="evidence" value="ECO:0007669"/>
    <property type="project" value="TreeGrafter"/>
</dbReference>
<reference evidence="2" key="1">
    <citation type="submission" date="2013-07" db="EMBL/GenBank/DDBJ databases">
        <title>Transcriptome sequencing and developmental regulation of gene expression in Anopheles aquasalis.</title>
        <authorList>
            <consortium name="Brazilian Malaria Network (MCT/CNPq/MS/SCTIE/DECIT/PRONEX 555648/2009-5) and Research Network on Bioactive Molecules from Arthropod Vectors (NAP-MOBIARVE"/>
            <consortium name="University of Sao Paulo)"/>
            <person name="Marinotti O."/>
            <person name="Ribeiro J.M.C."/>
            <person name="Costa-da-Silva A.L."/>
            <person name="Silva M.C.P."/>
            <person name="Lopes A.R."/>
            <person name="Barros M.S."/>
            <person name="Sa-Nunes A."/>
            <person name="Konjin B.B."/>
            <person name="Carvalho E."/>
            <person name="Suesdek L."/>
            <person name="Silva-Neto M.A.C."/>
            <person name="Capurro M.L."/>
        </authorList>
    </citation>
    <scope>NUCLEOTIDE SEQUENCE</scope>
    <source>
        <tissue evidence="2">Whole body</tissue>
    </source>
</reference>
<dbReference type="InterPro" id="IPR029006">
    <property type="entry name" value="ADF-H/Gelsolin-like_dom_sf"/>
</dbReference>
<dbReference type="PROSITE" id="PS51263">
    <property type="entry name" value="ADF_H"/>
    <property type="match status" value="1"/>
</dbReference>
<dbReference type="GO" id="GO:0051015">
    <property type="term" value="F:actin filament binding"/>
    <property type="evidence" value="ECO:0007669"/>
    <property type="project" value="TreeGrafter"/>
</dbReference>
<proteinExistence type="evidence at transcript level"/>
<evidence type="ECO:0000259" key="1">
    <source>
        <dbReference type="PROSITE" id="PS51263"/>
    </source>
</evidence>
<organism evidence="2">
    <name type="scientific">Anopheles aquasalis</name>
    <name type="common">Malaria mosquito</name>
    <dbReference type="NCBI Taxonomy" id="42839"/>
    <lineage>
        <taxon>Eukaryota</taxon>
        <taxon>Metazoa</taxon>
        <taxon>Ecdysozoa</taxon>
        <taxon>Arthropoda</taxon>
        <taxon>Hexapoda</taxon>
        <taxon>Insecta</taxon>
        <taxon>Pterygota</taxon>
        <taxon>Neoptera</taxon>
        <taxon>Endopterygota</taxon>
        <taxon>Diptera</taxon>
        <taxon>Nematocera</taxon>
        <taxon>Culicoidea</taxon>
        <taxon>Culicidae</taxon>
        <taxon>Anophelinae</taxon>
        <taxon>Anopheles</taxon>
    </lineage>
</organism>
<protein>
    <submittedName>
        <fullName evidence="2">Putative cell migration</fullName>
    </submittedName>
</protein>
<dbReference type="GO" id="GO:0030425">
    <property type="term" value="C:dendrite"/>
    <property type="evidence" value="ECO:0007669"/>
    <property type="project" value="TreeGrafter"/>
</dbReference>
<dbReference type="PANTHER" id="PTHR10829">
    <property type="entry name" value="CORTACTIN AND DREBRIN"/>
    <property type="match status" value="1"/>
</dbReference>